<evidence type="ECO:0000313" key="1">
    <source>
        <dbReference type="EMBL" id="CAG8682268.1"/>
    </source>
</evidence>
<sequence length="147" mass="17185">NNLKILINIIEKTQSKNSYVKYDRYIEDCAKNLGWYELLNDSVYDPLRLVEAKNQIINLIVMNLGVKKDYKKVFNIYLELSKTKTHSTKAKECLTWFYFSRKKGVVNQDSKKAFETFKKRFRPTKFCKTYVGKILSKCGGSKSKKGS</sequence>
<name>A0ACA9NYM8_9GLOM</name>
<gene>
    <name evidence="1" type="ORF">RPERSI_LOCUS9168</name>
</gene>
<reference evidence="1" key="1">
    <citation type="submission" date="2021-06" db="EMBL/GenBank/DDBJ databases">
        <authorList>
            <person name="Kallberg Y."/>
            <person name="Tangrot J."/>
            <person name="Rosling A."/>
        </authorList>
    </citation>
    <scope>NUCLEOTIDE SEQUENCE</scope>
    <source>
        <strain evidence="1">MA461A</strain>
    </source>
</reference>
<feature type="non-terminal residue" evidence="1">
    <location>
        <position position="1"/>
    </location>
</feature>
<keyword evidence="2" id="KW-1185">Reference proteome</keyword>
<organism evidence="1 2">
    <name type="scientific">Racocetra persica</name>
    <dbReference type="NCBI Taxonomy" id="160502"/>
    <lineage>
        <taxon>Eukaryota</taxon>
        <taxon>Fungi</taxon>
        <taxon>Fungi incertae sedis</taxon>
        <taxon>Mucoromycota</taxon>
        <taxon>Glomeromycotina</taxon>
        <taxon>Glomeromycetes</taxon>
        <taxon>Diversisporales</taxon>
        <taxon>Gigasporaceae</taxon>
        <taxon>Racocetra</taxon>
    </lineage>
</organism>
<accession>A0ACA9NYM8</accession>
<evidence type="ECO:0000313" key="2">
    <source>
        <dbReference type="Proteomes" id="UP000789920"/>
    </source>
</evidence>
<dbReference type="EMBL" id="CAJVQC010017111">
    <property type="protein sequence ID" value="CAG8682268.1"/>
    <property type="molecule type" value="Genomic_DNA"/>
</dbReference>
<protein>
    <submittedName>
        <fullName evidence="1">35022_t:CDS:1</fullName>
    </submittedName>
</protein>
<comment type="caution">
    <text evidence="1">The sequence shown here is derived from an EMBL/GenBank/DDBJ whole genome shotgun (WGS) entry which is preliminary data.</text>
</comment>
<proteinExistence type="predicted"/>
<dbReference type="Proteomes" id="UP000789920">
    <property type="component" value="Unassembled WGS sequence"/>
</dbReference>